<dbReference type="AlphaFoldDB" id="A0A915I7M0"/>
<organism evidence="1 2">
    <name type="scientific">Romanomermis culicivorax</name>
    <name type="common">Nematode worm</name>
    <dbReference type="NCBI Taxonomy" id="13658"/>
    <lineage>
        <taxon>Eukaryota</taxon>
        <taxon>Metazoa</taxon>
        <taxon>Ecdysozoa</taxon>
        <taxon>Nematoda</taxon>
        <taxon>Enoplea</taxon>
        <taxon>Dorylaimia</taxon>
        <taxon>Mermithida</taxon>
        <taxon>Mermithoidea</taxon>
        <taxon>Mermithidae</taxon>
        <taxon>Romanomermis</taxon>
    </lineage>
</organism>
<name>A0A915I7M0_ROMCU</name>
<dbReference type="Proteomes" id="UP000887565">
    <property type="component" value="Unplaced"/>
</dbReference>
<sequence>NLIGSYKLCEKALQLKASCSPPRNVGVTKIEQMIIQKHIWVTVQFMQMPTAAKTVHDDEILFIFVRYSYGIQEGPLLEKICYHLKDASQKFLDASQRFQDASQKNQDKNVKNACFLPKMW</sequence>
<proteinExistence type="predicted"/>
<dbReference type="WBParaSite" id="nRc.2.0.1.t10150-RA">
    <property type="protein sequence ID" value="nRc.2.0.1.t10150-RA"/>
    <property type="gene ID" value="nRc.2.0.1.g10150"/>
</dbReference>
<keyword evidence="1" id="KW-1185">Reference proteome</keyword>
<evidence type="ECO:0000313" key="1">
    <source>
        <dbReference type="Proteomes" id="UP000887565"/>
    </source>
</evidence>
<accession>A0A915I7M0</accession>
<protein>
    <submittedName>
        <fullName evidence="2">Uncharacterized protein</fullName>
    </submittedName>
</protein>
<reference evidence="2" key="1">
    <citation type="submission" date="2022-11" db="UniProtKB">
        <authorList>
            <consortium name="WormBaseParasite"/>
        </authorList>
    </citation>
    <scope>IDENTIFICATION</scope>
</reference>
<evidence type="ECO:0000313" key="2">
    <source>
        <dbReference type="WBParaSite" id="nRc.2.0.1.t10150-RA"/>
    </source>
</evidence>